<dbReference type="InterPro" id="IPR037053">
    <property type="entry name" value="Phage_tail_collar_dom_sf"/>
</dbReference>
<dbReference type="Gene3D" id="2.10.10.90">
    <property type="match status" value="1"/>
</dbReference>
<proteinExistence type="predicted"/>
<evidence type="ECO:0000259" key="1">
    <source>
        <dbReference type="Pfam" id="PF07484"/>
    </source>
</evidence>
<evidence type="ECO:0000313" key="2">
    <source>
        <dbReference type="EMBL" id="MFB2876861.1"/>
    </source>
</evidence>
<dbReference type="SUPFAM" id="SSF88874">
    <property type="entry name" value="Receptor-binding domain of short tail fibre protein gp12"/>
    <property type="match status" value="1"/>
</dbReference>
<sequence>MTQVLCDLYDSSGQPLNGAIRVTLDYSVGNQGTGKMFVSVPVEVPLVNGQATLNLEQTEGSKVSYLFEILQNTEVNETAEDGTITTKTVLVAVGEPFHAVVPDSGTPIRLTDLMPTGITRDALAAAIVTITRRLYNETMFWSALQEQIFRSKGEYQADRQYRLGDVVSYAGSSYFCRSAIAVSGVTPTSPSTVWQLLAHKGDTGAGTTGVDLPYDATQWDGRIDAPSMNALRDIIETLARKTDIPSDRAPINSPSFSGLPTVPSPPAGNSSGLIANTGWVQGELAPLKNAPAPVTIPIGTIIAFAGTTIPAKWLRCDGSMIDKTKYAQLYSAIGTTYGYDSDYPQYFKIPDLRGKTTIGRNYSETITGNPWTAYVSDSWATTLGGVGGAATVTLTTNEMPAHNHTLEMCLAYNYSYASNTYPAKGSNSGYYDLYLYAGGYSYLNYCDSSYGYWHRSTLSPFLRSLNTGNGAAHNNVQPSIVLNYIIYAGV</sequence>
<comment type="caution">
    <text evidence="2">The sequence shown here is derived from an EMBL/GenBank/DDBJ whole genome shotgun (WGS) entry which is preliminary data.</text>
</comment>
<reference evidence="2 3" key="1">
    <citation type="submission" date="2024-09" db="EMBL/GenBank/DDBJ databases">
        <title>Floridaenema gen nov. (Aerosakkonemataceae, Aerosakkonematales ord. nov., Cyanobacteria) from benthic tropical and subtropical fresh waters, with the description of four new species.</title>
        <authorList>
            <person name="Moretto J.A."/>
            <person name="Berthold D.E."/>
            <person name="Lefler F.W."/>
            <person name="Huang I.-S."/>
            <person name="Laughinghouse H. IV."/>
        </authorList>
    </citation>
    <scope>NUCLEOTIDE SEQUENCE [LARGE SCALE GENOMIC DNA]</scope>
    <source>
        <strain evidence="2 3">BLCC-F46</strain>
    </source>
</reference>
<name>A0ABV4X2V6_9CYAN</name>
<protein>
    <submittedName>
        <fullName evidence="2">Phage tail protein</fullName>
    </submittedName>
</protein>
<evidence type="ECO:0000313" key="3">
    <source>
        <dbReference type="Proteomes" id="UP001576774"/>
    </source>
</evidence>
<keyword evidence="3" id="KW-1185">Reference proteome</keyword>
<dbReference type="InterPro" id="IPR011083">
    <property type="entry name" value="Phage_tail_collar_dom"/>
</dbReference>
<gene>
    <name evidence="2" type="ORF">ACE1CC_08195</name>
</gene>
<organism evidence="2 3">
    <name type="scientific">Floridaenema aerugineum BLCC-F46</name>
    <dbReference type="NCBI Taxonomy" id="3153654"/>
    <lineage>
        <taxon>Bacteria</taxon>
        <taxon>Bacillati</taxon>
        <taxon>Cyanobacteriota</taxon>
        <taxon>Cyanophyceae</taxon>
        <taxon>Oscillatoriophycideae</taxon>
        <taxon>Aerosakkonematales</taxon>
        <taxon>Aerosakkonemataceae</taxon>
        <taxon>Floridanema</taxon>
        <taxon>Floridanema aerugineum</taxon>
    </lineage>
</organism>
<dbReference type="EMBL" id="JBHFNQ010000064">
    <property type="protein sequence ID" value="MFB2876861.1"/>
    <property type="molecule type" value="Genomic_DNA"/>
</dbReference>
<dbReference type="Gene3D" id="3.90.1340.10">
    <property type="entry name" value="Phage tail collar domain"/>
    <property type="match status" value="1"/>
</dbReference>
<accession>A0ABV4X2V6</accession>
<dbReference type="RefSeq" id="WP_413269981.1">
    <property type="nucleotide sequence ID" value="NZ_JBHFNQ010000064.1"/>
</dbReference>
<feature type="domain" description="Phage tail collar" evidence="1">
    <location>
        <begin position="299"/>
        <end position="356"/>
    </location>
</feature>
<dbReference type="Pfam" id="PF07484">
    <property type="entry name" value="Collar"/>
    <property type="match status" value="1"/>
</dbReference>
<dbReference type="Proteomes" id="UP001576774">
    <property type="component" value="Unassembled WGS sequence"/>
</dbReference>